<evidence type="ECO:0000313" key="1">
    <source>
        <dbReference type="EMBL" id="KAH9384760.1"/>
    </source>
</evidence>
<reference evidence="1 2" key="1">
    <citation type="journal article" date="2020" name="Cell">
        <title>Large-Scale Comparative Analyses of Tick Genomes Elucidate Their Genetic Diversity and Vector Capacities.</title>
        <authorList>
            <consortium name="Tick Genome and Microbiome Consortium (TIGMIC)"/>
            <person name="Jia N."/>
            <person name="Wang J."/>
            <person name="Shi W."/>
            <person name="Du L."/>
            <person name="Sun Y."/>
            <person name="Zhan W."/>
            <person name="Jiang J.F."/>
            <person name="Wang Q."/>
            <person name="Zhang B."/>
            <person name="Ji P."/>
            <person name="Bell-Sakyi L."/>
            <person name="Cui X.M."/>
            <person name="Yuan T.T."/>
            <person name="Jiang B.G."/>
            <person name="Yang W.F."/>
            <person name="Lam T.T."/>
            <person name="Chang Q.C."/>
            <person name="Ding S.J."/>
            <person name="Wang X.J."/>
            <person name="Zhu J.G."/>
            <person name="Ruan X.D."/>
            <person name="Zhao L."/>
            <person name="Wei J.T."/>
            <person name="Ye R.Z."/>
            <person name="Que T.C."/>
            <person name="Du C.H."/>
            <person name="Zhou Y.H."/>
            <person name="Cheng J.X."/>
            <person name="Dai P.F."/>
            <person name="Guo W.B."/>
            <person name="Han X.H."/>
            <person name="Huang E.J."/>
            <person name="Li L.F."/>
            <person name="Wei W."/>
            <person name="Gao Y.C."/>
            <person name="Liu J.Z."/>
            <person name="Shao H.Z."/>
            <person name="Wang X."/>
            <person name="Wang C.C."/>
            <person name="Yang T.C."/>
            <person name="Huo Q.B."/>
            <person name="Li W."/>
            <person name="Chen H.Y."/>
            <person name="Chen S.E."/>
            <person name="Zhou L.G."/>
            <person name="Ni X.B."/>
            <person name="Tian J.H."/>
            <person name="Sheng Y."/>
            <person name="Liu T."/>
            <person name="Pan Y.S."/>
            <person name="Xia L.Y."/>
            <person name="Li J."/>
            <person name="Zhao F."/>
            <person name="Cao W.C."/>
        </authorList>
    </citation>
    <scope>NUCLEOTIDE SEQUENCE [LARGE SCALE GENOMIC DNA]</scope>
    <source>
        <strain evidence="1">HaeL-2018</strain>
    </source>
</reference>
<gene>
    <name evidence="1" type="ORF">HPB48_026773</name>
</gene>
<dbReference type="VEuPathDB" id="VectorBase:HLOH_064400"/>
<dbReference type="EMBL" id="JABSTR010003064">
    <property type="protein sequence ID" value="KAH9384760.1"/>
    <property type="molecule type" value="Genomic_DNA"/>
</dbReference>
<keyword evidence="2" id="KW-1185">Reference proteome</keyword>
<comment type="caution">
    <text evidence="1">The sequence shown here is derived from an EMBL/GenBank/DDBJ whole genome shotgun (WGS) entry which is preliminary data.</text>
</comment>
<name>A0A9J6HD18_HAELO</name>
<dbReference type="AlphaFoldDB" id="A0A9J6HD18"/>
<dbReference type="Proteomes" id="UP000821853">
    <property type="component" value="Unassembled WGS sequence"/>
</dbReference>
<evidence type="ECO:0000313" key="2">
    <source>
        <dbReference type="Proteomes" id="UP000821853"/>
    </source>
</evidence>
<protein>
    <submittedName>
        <fullName evidence="1">Uncharacterized protein</fullName>
    </submittedName>
</protein>
<accession>A0A9J6HD18</accession>
<organism evidence="1 2">
    <name type="scientific">Haemaphysalis longicornis</name>
    <name type="common">Bush tick</name>
    <dbReference type="NCBI Taxonomy" id="44386"/>
    <lineage>
        <taxon>Eukaryota</taxon>
        <taxon>Metazoa</taxon>
        <taxon>Ecdysozoa</taxon>
        <taxon>Arthropoda</taxon>
        <taxon>Chelicerata</taxon>
        <taxon>Arachnida</taxon>
        <taxon>Acari</taxon>
        <taxon>Parasitiformes</taxon>
        <taxon>Ixodida</taxon>
        <taxon>Ixodoidea</taxon>
        <taxon>Ixodidae</taxon>
        <taxon>Haemaphysalinae</taxon>
        <taxon>Haemaphysalis</taxon>
    </lineage>
</organism>
<sequence length="131" mass="14022">MWTRQHYQTDTVTTEAIFSVTNLHKQRDVRRHSHGGAAVSTEAGVVALAFICSGRLAIRETTDVIVLQGGAQLMKSTWYGIIIAKCDPAAPRRFPIEVPPLSGSGGDGIVIYCAELYKMGCSGADIANVAS</sequence>
<proteinExistence type="predicted"/>